<dbReference type="Proteomes" id="UP000594638">
    <property type="component" value="Unassembled WGS sequence"/>
</dbReference>
<evidence type="ECO:0000313" key="2">
    <source>
        <dbReference type="Proteomes" id="UP000594638"/>
    </source>
</evidence>
<keyword evidence="2" id="KW-1185">Reference proteome</keyword>
<evidence type="ECO:0000313" key="1">
    <source>
        <dbReference type="EMBL" id="CAA2999092.1"/>
    </source>
</evidence>
<sequence>MSDDMVDEVVGDGVEVNSSNFMGDDGLVEEMSDVENEIIVPQVGLKFADEAESPKRCITRFHISDLDKGWKFLSRGSRGRVGKRSERENA</sequence>
<dbReference type="AlphaFoldDB" id="A0A8S0T2D0"/>
<protein>
    <submittedName>
        <fullName evidence="1">Uncharacterized protein</fullName>
    </submittedName>
</protein>
<accession>A0A8S0T2D0</accession>
<dbReference type="EMBL" id="CACTIH010005616">
    <property type="protein sequence ID" value="CAA2999092.1"/>
    <property type="molecule type" value="Genomic_DNA"/>
</dbReference>
<organism evidence="1 2">
    <name type="scientific">Olea europaea subsp. europaea</name>
    <dbReference type="NCBI Taxonomy" id="158383"/>
    <lineage>
        <taxon>Eukaryota</taxon>
        <taxon>Viridiplantae</taxon>
        <taxon>Streptophyta</taxon>
        <taxon>Embryophyta</taxon>
        <taxon>Tracheophyta</taxon>
        <taxon>Spermatophyta</taxon>
        <taxon>Magnoliopsida</taxon>
        <taxon>eudicotyledons</taxon>
        <taxon>Gunneridae</taxon>
        <taxon>Pentapetalae</taxon>
        <taxon>asterids</taxon>
        <taxon>lamiids</taxon>
        <taxon>Lamiales</taxon>
        <taxon>Oleaceae</taxon>
        <taxon>Oleeae</taxon>
        <taxon>Olea</taxon>
    </lineage>
</organism>
<gene>
    <name evidence="1" type="ORF">OLEA9_A061242</name>
</gene>
<proteinExistence type="predicted"/>
<reference evidence="1 2" key="1">
    <citation type="submission" date="2019-12" db="EMBL/GenBank/DDBJ databases">
        <authorList>
            <person name="Alioto T."/>
            <person name="Alioto T."/>
            <person name="Gomez Garrido J."/>
        </authorList>
    </citation>
    <scope>NUCLEOTIDE SEQUENCE [LARGE SCALE GENOMIC DNA]</scope>
</reference>
<comment type="caution">
    <text evidence="1">The sequence shown here is derived from an EMBL/GenBank/DDBJ whole genome shotgun (WGS) entry which is preliminary data.</text>
</comment>
<name>A0A8S0T2D0_OLEEU</name>
<dbReference type="Gramene" id="OE9A061242T1">
    <property type="protein sequence ID" value="OE9A061242C1"/>
    <property type="gene ID" value="OE9A061242"/>
</dbReference>